<evidence type="ECO:0000313" key="10">
    <source>
        <dbReference type="EMBL" id="AWW29580.1"/>
    </source>
</evidence>
<dbReference type="InterPro" id="IPR032311">
    <property type="entry name" value="DUF4982"/>
</dbReference>
<dbReference type="InterPro" id="IPR006104">
    <property type="entry name" value="Glyco_hydro_2_N"/>
</dbReference>
<sequence length="843" mass="95065">MPNTRSRFLLVTFFLCLCFVSKAQHHRETIRFNQSWLFAMGDMENPPEQNWQSVTLPHDWSIRKGYSVSNTAASTGFVPGGIGWYKKAFQVTEEDRGKAISIEFDGVYCNSSVWINGHLLGYRPNGYSSFSYDLTPYIKATNELLVRVDHSSYVDARWYTGSGIYRNVRLVKKHPIHITQWGNKVTTDILKDGAADIYVATKVEGIRHKDSLTEVFYELIDPSGKSISKFSSAPNKGSYDAKTRLGSPLLWSIESPHLYELVAKVKQNGEIVDQTSTIFGIRSVVMDADKGFVLNGKPVKIKGVNIHHDAGALGAAVTKDTWKYRLSRLQEVGVNAIRLAHNPHSPELLDLCDEMGLLVMGEFFDEWQRPKGKSLVYLGDNAAKGEIASGYSDHFWEWAERDLKDLIHRDYNHPSVVMWSIGNEIEWTFPAYTEVFNQLNPELDVHTQVPVFEPSKVKEAFDEVTGGFDSLAYVAQQLSRWVKEVDTTRAVTCGSVRPSISMVSGYGDAVDVLGLNYRAMCYAPAHATYPTKPLIGSENWGTYEEWKSVEDKPYIMGIFAWTGFAYMGEAGPWPRKGLNLSFFDFAGFKTPRGHFFETLWKPAPKVYAVTTKQEDAEFSVDNQGNWDFEMQKTPPPVWSELRKWEWYPVNEHWNYSAGDTVIVQVYTNCEEVELFLNDQSLGKQALANNLDDHILKWKVPYMAGELKAIGYDEGKEETRFDLTTNSPPTSIVLESDVANLGRGMEDRAHIAAKILDSNGNEIRDLSLPITFHVSGGAALVAVDNGWEKNVQDHYKPTLYTYKGRALGIIAPNGEDQPVQIKVTAEGMESEPLTINLEKYTIQK</sequence>
<dbReference type="InterPro" id="IPR006102">
    <property type="entry name" value="Ig-like_GH2"/>
</dbReference>
<dbReference type="InterPro" id="IPR006101">
    <property type="entry name" value="Glyco_hydro_2"/>
</dbReference>
<keyword evidence="11" id="KW-1185">Reference proteome</keyword>
<evidence type="ECO:0000256" key="1">
    <source>
        <dbReference type="ARBA" id="ARBA00007401"/>
    </source>
</evidence>
<dbReference type="OrthoDB" id="811652at2"/>
<evidence type="ECO:0000259" key="7">
    <source>
        <dbReference type="Pfam" id="PF02837"/>
    </source>
</evidence>
<dbReference type="InterPro" id="IPR040605">
    <property type="entry name" value="Glyco_hydro2_dom5"/>
</dbReference>
<dbReference type="SUPFAM" id="SSF51445">
    <property type="entry name" value="(Trans)glycosidases"/>
    <property type="match status" value="1"/>
</dbReference>
<evidence type="ECO:0000313" key="11">
    <source>
        <dbReference type="Proteomes" id="UP000248688"/>
    </source>
</evidence>
<dbReference type="Gene3D" id="2.60.40.10">
    <property type="entry name" value="Immunoglobulins"/>
    <property type="match status" value="3"/>
</dbReference>
<feature type="domain" description="Glycoside hydrolase family 2 catalytic" evidence="6">
    <location>
        <begin position="289"/>
        <end position="557"/>
    </location>
</feature>
<evidence type="ECO:0000256" key="4">
    <source>
        <dbReference type="SAM" id="SignalP"/>
    </source>
</evidence>
<evidence type="ECO:0000259" key="8">
    <source>
        <dbReference type="Pfam" id="PF16355"/>
    </source>
</evidence>
<dbReference type="Pfam" id="PF02837">
    <property type="entry name" value="Glyco_hydro_2_N"/>
    <property type="match status" value="1"/>
</dbReference>
<feature type="domain" description="DUF4982" evidence="8">
    <location>
        <begin position="658"/>
        <end position="716"/>
    </location>
</feature>
<dbReference type="KEGG" id="est:DN752_05250"/>
<reference evidence="10 11" key="1">
    <citation type="submission" date="2018-06" db="EMBL/GenBank/DDBJ databases">
        <title>Echinicola strongylocentroti sp. nov., isolated from a sea urchin Strongylocentrotus intermedius.</title>
        <authorList>
            <person name="Bae S.S."/>
        </authorList>
    </citation>
    <scope>NUCLEOTIDE SEQUENCE [LARGE SCALE GENOMIC DNA]</scope>
    <source>
        <strain evidence="10 11">MEBiC08714</strain>
    </source>
</reference>
<dbReference type="EMBL" id="CP030041">
    <property type="protein sequence ID" value="AWW29580.1"/>
    <property type="molecule type" value="Genomic_DNA"/>
</dbReference>
<feature type="domain" description="Glycoside hydrolase family 2" evidence="9">
    <location>
        <begin position="731"/>
        <end position="832"/>
    </location>
</feature>
<dbReference type="Pfam" id="PF16355">
    <property type="entry name" value="DUF4982"/>
    <property type="match status" value="1"/>
</dbReference>
<dbReference type="PANTHER" id="PTHR42732:SF1">
    <property type="entry name" value="BETA-MANNOSIDASE"/>
    <property type="match status" value="1"/>
</dbReference>
<dbReference type="InterPro" id="IPR006103">
    <property type="entry name" value="Glyco_hydro_2_cat"/>
</dbReference>
<evidence type="ECO:0000259" key="6">
    <source>
        <dbReference type="Pfam" id="PF02836"/>
    </source>
</evidence>
<feature type="chain" id="PRO_5016376651" evidence="4">
    <location>
        <begin position="24"/>
        <end position="843"/>
    </location>
</feature>
<dbReference type="GO" id="GO:0004553">
    <property type="term" value="F:hydrolase activity, hydrolyzing O-glycosyl compounds"/>
    <property type="evidence" value="ECO:0007669"/>
    <property type="project" value="InterPro"/>
</dbReference>
<keyword evidence="4" id="KW-0732">Signal</keyword>
<dbReference type="PRINTS" id="PR00132">
    <property type="entry name" value="GLHYDRLASE2"/>
</dbReference>
<dbReference type="Gene3D" id="3.20.20.80">
    <property type="entry name" value="Glycosidases"/>
    <property type="match status" value="1"/>
</dbReference>
<feature type="signal peptide" evidence="4">
    <location>
        <begin position="1"/>
        <end position="23"/>
    </location>
</feature>
<evidence type="ECO:0000259" key="5">
    <source>
        <dbReference type="Pfam" id="PF00703"/>
    </source>
</evidence>
<protein>
    <submittedName>
        <fullName evidence="10">Glycoside hydrolase family 2</fullName>
    </submittedName>
</protein>
<proteinExistence type="inferred from homology"/>
<evidence type="ECO:0000259" key="9">
    <source>
        <dbReference type="Pfam" id="PF18565"/>
    </source>
</evidence>
<dbReference type="Pfam" id="PF18565">
    <property type="entry name" value="Glyco_hydro2_C5"/>
    <property type="match status" value="1"/>
</dbReference>
<keyword evidence="3" id="KW-0326">Glycosidase</keyword>
<dbReference type="AlphaFoldDB" id="A0A2Z4IFW5"/>
<dbReference type="SUPFAM" id="SSF49303">
    <property type="entry name" value="beta-Galactosidase/glucuronidase domain"/>
    <property type="match status" value="1"/>
</dbReference>
<dbReference type="InterPro" id="IPR036156">
    <property type="entry name" value="Beta-gal/glucu_dom_sf"/>
</dbReference>
<dbReference type="SUPFAM" id="SSF49785">
    <property type="entry name" value="Galactose-binding domain-like"/>
    <property type="match status" value="1"/>
</dbReference>
<dbReference type="RefSeq" id="WP_112782978.1">
    <property type="nucleotide sequence ID" value="NZ_CP030041.1"/>
</dbReference>
<accession>A0A2Z4IFW5</accession>
<dbReference type="InterPro" id="IPR013783">
    <property type="entry name" value="Ig-like_fold"/>
</dbReference>
<feature type="domain" description="Glycoside hydrolase family 2 immunoglobulin-like beta-sandwich" evidence="5">
    <location>
        <begin position="184"/>
        <end position="282"/>
    </location>
</feature>
<dbReference type="Pfam" id="PF00703">
    <property type="entry name" value="Glyco_hydro_2"/>
    <property type="match status" value="1"/>
</dbReference>
<keyword evidence="2 10" id="KW-0378">Hydrolase</keyword>
<dbReference type="InterPro" id="IPR017853">
    <property type="entry name" value="GH"/>
</dbReference>
<dbReference type="PANTHER" id="PTHR42732">
    <property type="entry name" value="BETA-GALACTOSIDASE"/>
    <property type="match status" value="1"/>
</dbReference>
<dbReference type="InterPro" id="IPR008979">
    <property type="entry name" value="Galactose-bd-like_sf"/>
</dbReference>
<dbReference type="GO" id="GO:0005975">
    <property type="term" value="P:carbohydrate metabolic process"/>
    <property type="evidence" value="ECO:0007669"/>
    <property type="project" value="InterPro"/>
</dbReference>
<dbReference type="InterPro" id="IPR051913">
    <property type="entry name" value="GH2_Domain-Containing"/>
</dbReference>
<evidence type="ECO:0000256" key="3">
    <source>
        <dbReference type="ARBA" id="ARBA00023295"/>
    </source>
</evidence>
<gene>
    <name evidence="10" type="ORF">DN752_05250</name>
</gene>
<dbReference type="Gene3D" id="2.60.120.260">
    <property type="entry name" value="Galactose-binding domain-like"/>
    <property type="match status" value="1"/>
</dbReference>
<dbReference type="Pfam" id="PF02836">
    <property type="entry name" value="Glyco_hydro_2_C"/>
    <property type="match status" value="1"/>
</dbReference>
<dbReference type="Proteomes" id="UP000248688">
    <property type="component" value="Chromosome"/>
</dbReference>
<name>A0A2Z4IFW5_9BACT</name>
<organism evidence="10 11">
    <name type="scientific">Echinicola strongylocentroti</name>
    <dbReference type="NCBI Taxonomy" id="1795355"/>
    <lineage>
        <taxon>Bacteria</taxon>
        <taxon>Pseudomonadati</taxon>
        <taxon>Bacteroidota</taxon>
        <taxon>Cytophagia</taxon>
        <taxon>Cytophagales</taxon>
        <taxon>Cyclobacteriaceae</taxon>
        <taxon>Echinicola</taxon>
    </lineage>
</organism>
<evidence type="ECO:0000256" key="2">
    <source>
        <dbReference type="ARBA" id="ARBA00022801"/>
    </source>
</evidence>
<comment type="similarity">
    <text evidence="1">Belongs to the glycosyl hydrolase 2 family.</text>
</comment>
<feature type="domain" description="Glycosyl hydrolases family 2 sugar binding" evidence="7">
    <location>
        <begin position="35"/>
        <end position="173"/>
    </location>
</feature>